<evidence type="ECO:0000259" key="4">
    <source>
        <dbReference type="SMART" id="SM00382"/>
    </source>
</evidence>
<dbReference type="GeneID" id="100833866"/>
<dbReference type="InterPro" id="IPR058670">
    <property type="entry name" value="PTPase_dom"/>
</dbReference>
<reference evidence="6" key="3">
    <citation type="submission" date="2018-08" db="UniProtKB">
        <authorList>
            <consortium name="EnsemblPlants"/>
        </authorList>
    </citation>
    <scope>IDENTIFICATION</scope>
    <source>
        <strain evidence="6">cv. Bd21</strain>
    </source>
</reference>
<evidence type="ECO:0000256" key="3">
    <source>
        <dbReference type="SAM" id="MobiDB-lite"/>
    </source>
</evidence>
<dbReference type="EnsemblPlants" id="PNT76512">
    <property type="protein sequence ID" value="PNT76512"/>
    <property type="gene ID" value="BRADI_1g49040v3"/>
</dbReference>
<feature type="compositionally biased region" description="Low complexity" evidence="3">
    <location>
        <begin position="79"/>
        <end position="96"/>
    </location>
</feature>
<dbReference type="Gramene" id="PNT76512">
    <property type="protein sequence ID" value="PNT76512"/>
    <property type="gene ID" value="BRADI_1g49040v3"/>
</dbReference>
<sequence length="677" mass="73878">MEEPLVSSPAVHPSASSFPPLVLTAAVMPPPAPLHLRLLHVSHLPLPSSRHFASSITPGPLTARPFSPRRASSSRRRAPSVLRATEGDAAAAAGPEGFEEELERLLELLPGELRRRVEGHPELPALVEVVMDLGRPPLARFPSGDFLLSHRPISFDELHHATAKVGDFGGDNRAGISRTLHRISAIRNRKGDIVGLTCRVGRAVPGSAILLQDLVKDGGSLLLIGPPGVGKTTVIREIARMLADDYKKRVMIVDTSNEIGGDGDIPHPGIGNARRLQVPNQEMQHKVLIEAVENHMPQAIVIDEIGTKLEAMAASTIAQRGIQLVASAHGVTIENLTMNPSLEMLVGGIQSVTLGDEEANRRRVQKTVLERKGPSTFTYAVEIVSKTELRVHRSLEATVDALLAGRLPNVEIRKLGSNMSVQKEVSVQKEQFHRGSFQIGPEFEADSLSNARTSLDSAFHLDSAEGHIEKFNESEEGFNLYAYGISEETALQAIKQLELEDMVTLTYNISEADAVIALQSKLKKNSQIQAAVKSQDIPVFFVKTNSLVQITRALRVLVDDLMDELMDFEDKEEVRSSEEADALEEARLAVEQVVIPKGESAQLLPRPRSIISSQANLVESFKLRWEVIGQEPNVCLKILPQFTDTEEGTSTKLTDSSSSDGMGRAEDVVTRLPFLPE</sequence>
<evidence type="ECO:0000313" key="5">
    <source>
        <dbReference type="EMBL" id="PNT76512.1"/>
    </source>
</evidence>
<dbReference type="STRING" id="15368.A0A2K2DQF5"/>
<dbReference type="Gene3D" id="3.40.50.300">
    <property type="entry name" value="P-loop containing nucleotide triphosphate hydrolases"/>
    <property type="match status" value="1"/>
</dbReference>
<dbReference type="GO" id="GO:0005524">
    <property type="term" value="F:ATP binding"/>
    <property type="evidence" value="ECO:0007669"/>
    <property type="project" value="UniProtKB-KW"/>
</dbReference>
<name>A0A2K2DQF5_BRADI</name>
<dbReference type="Pfam" id="PF19568">
    <property type="entry name" value="Spore_III_AA"/>
    <property type="match status" value="1"/>
</dbReference>
<dbReference type="Proteomes" id="UP000008810">
    <property type="component" value="Chromosome 1"/>
</dbReference>
<dbReference type="Pfam" id="PF25516">
    <property type="entry name" value="PTPase"/>
    <property type="match status" value="1"/>
</dbReference>
<reference evidence="5 6" key="1">
    <citation type="journal article" date="2010" name="Nature">
        <title>Genome sequencing and analysis of the model grass Brachypodium distachyon.</title>
        <authorList>
            <consortium name="International Brachypodium Initiative"/>
        </authorList>
    </citation>
    <scope>NUCLEOTIDE SEQUENCE [LARGE SCALE GENOMIC DNA]</scope>
    <source>
        <strain evidence="5 6">Bd21</strain>
    </source>
</reference>
<evidence type="ECO:0000256" key="1">
    <source>
        <dbReference type="ARBA" id="ARBA00022741"/>
    </source>
</evidence>
<feature type="region of interest" description="Disordered" evidence="3">
    <location>
        <begin position="53"/>
        <end position="96"/>
    </location>
</feature>
<dbReference type="SMART" id="SM00382">
    <property type="entry name" value="AAA"/>
    <property type="match status" value="1"/>
</dbReference>
<evidence type="ECO:0000313" key="6">
    <source>
        <dbReference type="EnsemblPlants" id="PNT76512"/>
    </source>
</evidence>
<dbReference type="InterPro" id="IPR027417">
    <property type="entry name" value="P-loop_NTPase"/>
</dbReference>
<dbReference type="PANTHER" id="PTHR20953:SF3">
    <property type="entry name" value="P-LOOP CONTAINING NUCLEOSIDE TRIPHOSPHATE HYDROLASES SUPERFAMILY PROTEIN"/>
    <property type="match status" value="1"/>
</dbReference>
<dbReference type="InterPro" id="IPR045735">
    <property type="entry name" value="Spore_III_AA_AAA+_ATPase"/>
</dbReference>
<evidence type="ECO:0000313" key="7">
    <source>
        <dbReference type="Proteomes" id="UP000008810"/>
    </source>
</evidence>
<reference evidence="5" key="2">
    <citation type="submission" date="2017-06" db="EMBL/GenBank/DDBJ databases">
        <title>WGS assembly of Brachypodium distachyon.</title>
        <authorList>
            <consortium name="The International Brachypodium Initiative"/>
            <person name="Lucas S."/>
            <person name="Harmon-Smith M."/>
            <person name="Lail K."/>
            <person name="Tice H."/>
            <person name="Grimwood J."/>
            <person name="Bruce D."/>
            <person name="Barry K."/>
            <person name="Shu S."/>
            <person name="Lindquist E."/>
            <person name="Wang M."/>
            <person name="Pitluck S."/>
            <person name="Vogel J.P."/>
            <person name="Garvin D.F."/>
            <person name="Mockler T.C."/>
            <person name="Schmutz J."/>
            <person name="Rokhsar D."/>
            <person name="Bevan M.W."/>
        </authorList>
    </citation>
    <scope>NUCLEOTIDE SEQUENCE</scope>
    <source>
        <strain evidence="5">Bd21</strain>
    </source>
</reference>
<accession>A0A2K2DQF5</accession>
<dbReference type="KEGG" id="bdi:100833866"/>
<proteinExistence type="predicted"/>
<dbReference type="InterPro" id="IPR034081">
    <property type="entry name" value="R3H_AAA"/>
</dbReference>
<dbReference type="CDD" id="cd00009">
    <property type="entry name" value="AAA"/>
    <property type="match status" value="1"/>
</dbReference>
<dbReference type="PANTHER" id="PTHR20953">
    <property type="entry name" value="KINASE-RELATED"/>
    <property type="match status" value="1"/>
</dbReference>
<keyword evidence="2" id="KW-0067">ATP-binding</keyword>
<keyword evidence="1" id="KW-0547">Nucleotide-binding</keyword>
<dbReference type="RefSeq" id="XP_003564309.2">
    <property type="nucleotide sequence ID" value="XM_003564261.4"/>
</dbReference>
<keyword evidence="7" id="KW-1185">Reference proteome</keyword>
<dbReference type="FunCoup" id="A0A2K2DQF5">
    <property type="interactions" value="313"/>
</dbReference>
<dbReference type="AlphaFoldDB" id="A0A2K2DQF5"/>
<dbReference type="FunFam" id="3.40.50.300:FF:001088">
    <property type="entry name" value="uncharacterized protein ycf45 isoform X2"/>
    <property type="match status" value="1"/>
</dbReference>
<feature type="region of interest" description="Disordered" evidence="3">
    <location>
        <begin position="646"/>
        <end position="677"/>
    </location>
</feature>
<feature type="compositionally biased region" description="Low complexity" evidence="3">
    <location>
        <begin position="650"/>
        <end position="660"/>
    </location>
</feature>
<evidence type="ECO:0000256" key="2">
    <source>
        <dbReference type="ARBA" id="ARBA00022840"/>
    </source>
</evidence>
<dbReference type="ExpressionAtlas" id="A0A2K2DQF5">
    <property type="expression patterns" value="baseline and differential"/>
</dbReference>
<dbReference type="SUPFAM" id="SSF52540">
    <property type="entry name" value="P-loop containing nucleoside triphosphate hydrolases"/>
    <property type="match status" value="1"/>
</dbReference>
<organism evidence="5">
    <name type="scientific">Brachypodium distachyon</name>
    <name type="common">Purple false brome</name>
    <name type="synonym">Trachynia distachya</name>
    <dbReference type="NCBI Taxonomy" id="15368"/>
    <lineage>
        <taxon>Eukaryota</taxon>
        <taxon>Viridiplantae</taxon>
        <taxon>Streptophyta</taxon>
        <taxon>Embryophyta</taxon>
        <taxon>Tracheophyta</taxon>
        <taxon>Spermatophyta</taxon>
        <taxon>Magnoliopsida</taxon>
        <taxon>Liliopsida</taxon>
        <taxon>Poales</taxon>
        <taxon>Poaceae</taxon>
        <taxon>BOP clade</taxon>
        <taxon>Pooideae</taxon>
        <taxon>Stipodae</taxon>
        <taxon>Brachypodieae</taxon>
        <taxon>Brachypodium</taxon>
    </lineage>
</organism>
<gene>
    <name evidence="6" type="primary">LOC100833866</name>
    <name evidence="5" type="ORF">BRADI_1g49040v3</name>
</gene>
<dbReference type="EMBL" id="CM000880">
    <property type="protein sequence ID" value="PNT76512.1"/>
    <property type="molecule type" value="Genomic_DNA"/>
</dbReference>
<dbReference type="PRINTS" id="PR00830">
    <property type="entry name" value="ENDOLAPTASE"/>
</dbReference>
<dbReference type="OrthoDB" id="26838at2759"/>
<feature type="domain" description="AAA+ ATPase" evidence="4">
    <location>
        <begin position="217"/>
        <end position="348"/>
    </location>
</feature>
<protein>
    <recommendedName>
        <fullName evidence="4">AAA+ ATPase domain-containing protein</fullName>
    </recommendedName>
</protein>
<dbReference type="InterPro" id="IPR003593">
    <property type="entry name" value="AAA+_ATPase"/>
</dbReference>
<dbReference type="CDD" id="cd02645">
    <property type="entry name" value="R3H_AAA"/>
    <property type="match status" value="1"/>
</dbReference>